<evidence type="ECO:0000313" key="2">
    <source>
        <dbReference type="EMBL" id="GIG39710.1"/>
    </source>
</evidence>
<feature type="transmembrane region" description="Helical" evidence="1">
    <location>
        <begin position="23"/>
        <end position="44"/>
    </location>
</feature>
<comment type="caution">
    <text evidence="2">The sequence shown here is derived from an EMBL/GenBank/DDBJ whole genome shotgun (WGS) entry which is preliminary data.</text>
</comment>
<keyword evidence="3" id="KW-1185">Reference proteome</keyword>
<keyword evidence="1" id="KW-0812">Transmembrane</keyword>
<keyword evidence="1" id="KW-1133">Transmembrane helix</keyword>
<sequence>MHATLIAAAGTAAEHSDALPFPPVVFGVGAFVGLLAMLLVTYAFRSVGTRH</sequence>
<name>A0ABQ4DK61_9CELL</name>
<protein>
    <submittedName>
        <fullName evidence="2">Uncharacterized protein</fullName>
    </submittedName>
</protein>
<dbReference type="Proteomes" id="UP000614741">
    <property type="component" value="Unassembled WGS sequence"/>
</dbReference>
<keyword evidence="1" id="KW-0472">Membrane</keyword>
<accession>A0ABQ4DK61</accession>
<reference evidence="2 3" key="1">
    <citation type="submission" date="2021-01" db="EMBL/GenBank/DDBJ databases">
        <title>Whole genome shotgun sequence of Cellulomonas phragmiteti NBRC 110785.</title>
        <authorList>
            <person name="Komaki H."/>
            <person name="Tamura T."/>
        </authorList>
    </citation>
    <scope>NUCLEOTIDE SEQUENCE [LARGE SCALE GENOMIC DNA]</scope>
    <source>
        <strain evidence="2 3">NBRC 110785</strain>
    </source>
</reference>
<evidence type="ECO:0000313" key="3">
    <source>
        <dbReference type="Proteomes" id="UP000614741"/>
    </source>
</evidence>
<proteinExistence type="predicted"/>
<evidence type="ECO:0000256" key="1">
    <source>
        <dbReference type="SAM" id="Phobius"/>
    </source>
</evidence>
<organism evidence="2 3">
    <name type="scientific">Cellulomonas phragmiteti</name>
    <dbReference type="NCBI Taxonomy" id="478780"/>
    <lineage>
        <taxon>Bacteria</taxon>
        <taxon>Bacillati</taxon>
        <taxon>Actinomycetota</taxon>
        <taxon>Actinomycetes</taxon>
        <taxon>Micrococcales</taxon>
        <taxon>Cellulomonadaceae</taxon>
        <taxon>Cellulomonas</taxon>
    </lineage>
</organism>
<gene>
    <name evidence="2" type="ORF">Cph01nite_14720</name>
</gene>
<dbReference type="EMBL" id="BONP01000006">
    <property type="protein sequence ID" value="GIG39710.1"/>
    <property type="molecule type" value="Genomic_DNA"/>
</dbReference>